<reference evidence="1" key="2">
    <citation type="journal article" date="2015" name="Fish Shellfish Immunol.">
        <title>Early steps in the European eel (Anguilla anguilla)-Vibrio vulnificus interaction in the gills: Role of the RtxA13 toxin.</title>
        <authorList>
            <person name="Callol A."/>
            <person name="Pajuelo D."/>
            <person name="Ebbesson L."/>
            <person name="Teles M."/>
            <person name="MacKenzie S."/>
            <person name="Amaro C."/>
        </authorList>
    </citation>
    <scope>NUCLEOTIDE SEQUENCE</scope>
</reference>
<reference evidence="1" key="1">
    <citation type="submission" date="2014-11" db="EMBL/GenBank/DDBJ databases">
        <authorList>
            <person name="Amaro Gonzalez C."/>
        </authorList>
    </citation>
    <scope>NUCLEOTIDE SEQUENCE</scope>
</reference>
<dbReference type="AlphaFoldDB" id="A0A0E9QCW8"/>
<protein>
    <submittedName>
        <fullName evidence="1">Uncharacterized protein</fullName>
    </submittedName>
</protein>
<accession>A0A0E9QCW8</accession>
<evidence type="ECO:0000313" key="1">
    <source>
        <dbReference type="EMBL" id="JAH14170.1"/>
    </source>
</evidence>
<organism evidence="1">
    <name type="scientific">Anguilla anguilla</name>
    <name type="common">European freshwater eel</name>
    <name type="synonym">Muraena anguilla</name>
    <dbReference type="NCBI Taxonomy" id="7936"/>
    <lineage>
        <taxon>Eukaryota</taxon>
        <taxon>Metazoa</taxon>
        <taxon>Chordata</taxon>
        <taxon>Craniata</taxon>
        <taxon>Vertebrata</taxon>
        <taxon>Euteleostomi</taxon>
        <taxon>Actinopterygii</taxon>
        <taxon>Neopterygii</taxon>
        <taxon>Teleostei</taxon>
        <taxon>Anguilliformes</taxon>
        <taxon>Anguillidae</taxon>
        <taxon>Anguilla</taxon>
    </lineage>
</organism>
<proteinExistence type="predicted"/>
<sequence>MGSNAEPAIFPGQKHLLSKLITSFKLSLVSNNERY</sequence>
<name>A0A0E9QCW8_ANGAN</name>
<dbReference type="EMBL" id="GBXM01094407">
    <property type="protein sequence ID" value="JAH14170.1"/>
    <property type="molecule type" value="Transcribed_RNA"/>
</dbReference>